<dbReference type="Proteomes" id="UP000789396">
    <property type="component" value="Unassembled WGS sequence"/>
</dbReference>
<evidence type="ECO:0000313" key="1">
    <source>
        <dbReference type="EMBL" id="CAG8577488.1"/>
    </source>
</evidence>
<evidence type="ECO:0000313" key="2">
    <source>
        <dbReference type="Proteomes" id="UP000789396"/>
    </source>
</evidence>
<protein>
    <submittedName>
        <fullName evidence="1">18988_t:CDS:1</fullName>
    </submittedName>
</protein>
<name>A0A9N9BVJ6_9GLOM</name>
<feature type="non-terminal residue" evidence="1">
    <location>
        <position position="1"/>
    </location>
</feature>
<gene>
    <name evidence="1" type="ORF">RFULGI_LOCUS5706</name>
</gene>
<dbReference type="EMBL" id="CAJVPZ010006763">
    <property type="protein sequence ID" value="CAG8577488.1"/>
    <property type="molecule type" value="Genomic_DNA"/>
</dbReference>
<accession>A0A9N9BVJ6</accession>
<dbReference type="AlphaFoldDB" id="A0A9N9BVJ6"/>
<reference evidence="1" key="1">
    <citation type="submission" date="2021-06" db="EMBL/GenBank/DDBJ databases">
        <authorList>
            <person name="Kallberg Y."/>
            <person name="Tangrot J."/>
            <person name="Rosling A."/>
        </authorList>
    </citation>
    <scope>NUCLEOTIDE SEQUENCE</scope>
    <source>
        <strain evidence="1">IN212</strain>
    </source>
</reference>
<comment type="caution">
    <text evidence="1">The sequence shown here is derived from an EMBL/GenBank/DDBJ whole genome shotgun (WGS) entry which is preliminary data.</text>
</comment>
<proteinExistence type="predicted"/>
<keyword evidence="2" id="KW-1185">Reference proteome</keyword>
<organism evidence="1 2">
    <name type="scientific">Racocetra fulgida</name>
    <dbReference type="NCBI Taxonomy" id="60492"/>
    <lineage>
        <taxon>Eukaryota</taxon>
        <taxon>Fungi</taxon>
        <taxon>Fungi incertae sedis</taxon>
        <taxon>Mucoromycota</taxon>
        <taxon>Glomeromycotina</taxon>
        <taxon>Glomeromycetes</taxon>
        <taxon>Diversisporales</taxon>
        <taxon>Gigasporaceae</taxon>
        <taxon>Racocetra</taxon>
    </lineage>
</organism>
<sequence length="183" mass="20940">MDLCECDYNIKPSRVKTNSQQIYSRIYDPYKTSSNQKLLLQTSSKKSSSCLQLKVKVIVQVENSTTLSAKWFTFNADKFFIFHNQLADHISNKSLEDKDDYDAFINESQKLKKSTKNMKMKITDLDTPPTYPSFGLTQALKPNTQILQSRSQSTTIEDTLGPNFVSALQEYLDNLTNVLNSDR</sequence>